<keyword evidence="2" id="KW-1185">Reference proteome</keyword>
<protein>
    <submittedName>
        <fullName evidence="1">Uncharacterized protein</fullName>
    </submittedName>
</protein>
<dbReference type="EMBL" id="CM055095">
    <property type="protein sequence ID" value="KAJ7559300.1"/>
    <property type="molecule type" value="Genomic_DNA"/>
</dbReference>
<reference evidence="2" key="1">
    <citation type="journal article" date="2024" name="Proc. Natl. Acad. Sci. U.S.A.">
        <title>Extraordinary preservation of gene collinearity over three hundred million years revealed in homosporous lycophytes.</title>
        <authorList>
            <person name="Li C."/>
            <person name="Wickell D."/>
            <person name="Kuo L.Y."/>
            <person name="Chen X."/>
            <person name="Nie B."/>
            <person name="Liao X."/>
            <person name="Peng D."/>
            <person name="Ji J."/>
            <person name="Jenkins J."/>
            <person name="Williams M."/>
            <person name="Shu S."/>
            <person name="Plott C."/>
            <person name="Barry K."/>
            <person name="Rajasekar S."/>
            <person name="Grimwood J."/>
            <person name="Han X."/>
            <person name="Sun S."/>
            <person name="Hou Z."/>
            <person name="He W."/>
            <person name="Dai G."/>
            <person name="Sun C."/>
            <person name="Schmutz J."/>
            <person name="Leebens-Mack J.H."/>
            <person name="Li F.W."/>
            <person name="Wang L."/>
        </authorList>
    </citation>
    <scope>NUCLEOTIDE SEQUENCE [LARGE SCALE GENOMIC DNA]</scope>
    <source>
        <strain evidence="2">cv. PW_Plant_1</strain>
    </source>
</reference>
<comment type="caution">
    <text evidence="1">The sequence shown here is derived from an EMBL/GenBank/DDBJ whole genome shotgun (WGS) entry which is preliminary data.</text>
</comment>
<dbReference type="Proteomes" id="UP001162992">
    <property type="component" value="Chromosome 4"/>
</dbReference>
<proteinExistence type="predicted"/>
<evidence type="ECO:0000313" key="1">
    <source>
        <dbReference type="EMBL" id="KAJ7559300.1"/>
    </source>
</evidence>
<name>A0ACC2DYS2_DIPCM</name>
<accession>A0ACC2DYS2</accession>
<gene>
    <name evidence="1" type="ORF">O6H91_04G078500</name>
</gene>
<sequence>MAPSQAKTILSSVLLALQFCLGFWQICKFTPVGALIQSFVASWLLLPFGLSRAYAQLKGFEGRIYKTVRCHVTCTGEWRQAEESAAGKGRTQIKSSYLKVDFVLERRGENMLFLNGVMSYYITEKIWHSLLEMERVAPTTAFLKGYKEFWQQVATGGVMTLTEVLDSLILENQIIRGLDNDLLLPVNLSVSEEKLLKFLNLLGLFLQTKQVHWLYPTMLSLTSAILEFSTTLRVVLYNNINLLFCVAMHLVCDKLSRPTRRQIYSFGCWVENLKPCNDIALKVVRGSICVIIGGGAKTHKEGAVACADDMSPLVQEENGKTSCCFGSNPIVEAWFNPKEGKCHLRARTVALADVECSEAEFLRIKTFLSQVAKHRSGSLKTCDRNNKVHVRGFRKSVMCYSNSGFPPVYELHIEDAVVNGVEC</sequence>
<evidence type="ECO:0000313" key="2">
    <source>
        <dbReference type="Proteomes" id="UP001162992"/>
    </source>
</evidence>
<organism evidence="1 2">
    <name type="scientific">Diphasiastrum complanatum</name>
    <name type="common">Issler's clubmoss</name>
    <name type="synonym">Lycopodium complanatum</name>
    <dbReference type="NCBI Taxonomy" id="34168"/>
    <lineage>
        <taxon>Eukaryota</taxon>
        <taxon>Viridiplantae</taxon>
        <taxon>Streptophyta</taxon>
        <taxon>Embryophyta</taxon>
        <taxon>Tracheophyta</taxon>
        <taxon>Lycopodiopsida</taxon>
        <taxon>Lycopodiales</taxon>
        <taxon>Lycopodiaceae</taxon>
        <taxon>Lycopodioideae</taxon>
        <taxon>Diphasiastrum</taxon>
    </lineage>
</organism>